<keyword evidence="3" id="KW-0698">rRNA processing</keyword>
<dbReference type="AlphaFoldDB" id="A0A371BZ96"/>
<keyword evidence="7 11" id="KW-0067">ATP-binding</keyword>
<dbReference type="InterPro" id="IPR000629">
    <property type="entry name" value="RNA-helicase_DEAD-box_CS"/>
</dbReference>
<dbReference type="VEuPathDB" id="FungiDB:YALI0_A20328g"/>
<dbReference type="PROSITE" id="PS51192">
    <property type="entry name" value="HELICASE_ATP_BIND_1"/>
    <property type="match status" value="1"/>
</dbReference>
<keyword evidence="2" id="KW-0690">Ribosome biogenesis</keyword>
<name>A0A371BZ96_YARLL</name>
<comment type="domain">
    <text evidence="12">The Q motif is unique to and characteristic of the DEAD box family of RNA helicases and controls ATP binding and hydrolysis.</text>
</comment>
<dbReference type="InterPro" id="IPR011545">
    <property type="entry name" value="DEAD/DEAH_box_helicase_dom"/>
</dbReference>
<dbReference type="PANTHER" id="PTHR24031">
    <property type="entry name" value="RNA HELICASE"/>
    <property type="match status" value="1"/>
</dbReference>
<dbReference type="SUPFAM" id="SSF52540">
    <property type="entry name" value="P-loop containing nucleoside triphosphate hydrolases"/>
    <property type="match status" value="1"/>
</dbReference>
<evidence type="ECO:0000259" key="15">
    <source>
        <dbReference type="PROSITE" id="PS51194"/>
    </source>
</evidence>
<dbReference type="VEuPathDB" id="FungiDB:YALI1_A21345g"/>
<dbReference type="Pfam" id="PF00270">
    <property type="entry name" value="DEAD"/>
    <property type="match status" value="1"/>
</dbReference>
<proteinExistence type="inferred from homology"/>
<comment type="catalytic activity">
    <reaction evidence="12">
        <text>ATP + H2O = ADP + phosphate + H(+)</text>
        <dbReference type="Rhea" id="RHEA:13065"/>
        <dbReference type="ChEBI" id="CHEBI:15377"/>
        <dbReference type="ChEBI" id="CHEBI:15378"/>
        <dbReference type="ChEBI" id="CHEBI:30616"/>
        <dbReference type="ChEBI" id="CHEBI:43474"/>
        <dbReference type="ChEBI" id="CHEBI:456216"/>
        <dbReference type="EC" id="3.6.4.13"/>
    </reaction>
</comment>
<dbReference type="GO" id="GO:0005730">
    <property type="term" value="C:nucleolus"/>
    <property type="evidence" value="ECO:0007669"/>
    <property type="project" value="UniProtKB-SubCell"/>
</dbReference>
<comment type="similarity">
    <text evidence="11">Belongs to the DEAD box helicase family.</text>
</comment>
<dbReference type="SMART" id="SM00487">
    <property type="entry name" value="DEXDc"/>
    <property type="match status" value="1"/>
</dbReference>
<dbReference type="EC" id="3.6.4.13" evidence="12"/>
<reference evidence="17 18" key="1">
    <citation type="submission" date="2018-07" db="EMBL/GenBank/DDBJ databases">
        <title>Draft Genome Assemblies for Five Robust Yarrowia lipolytica Strains Exhibiting High Lipid Production and Pentose Sugar Utilization and Sugar Alcohol Secretion from Undetoxified Lignocellulosic Biomass Hydrolysates.</title>
        <authorList>
            <consortium name="DOE Joint Genome Institute"/>
            <person name="Walker C."/>
            <person name="Ryu S."/>
            <person name="Na H."/>
            <person name="Zane M."/>
            <person name="LaButti K."/>
            <person name="Lipzen A."/>
            <person name="Haridas S."/>
            <person name="Barry K."/>
            <person name="Grigoriev I.V."/>
            <person name="Quarterman J."/>
            <person name="Slininger P."/>
            <person name="Dien B."/>
            <person name="Trinh C.T."/>
        </authorList>
    </citation>
    <scope>NUCLEOTIDE SEQUENCE [LARGE SCALE GENOMIC DNA]</scope>
    <source>
        <strain evidence="17 18">YB392</strain>
    </source>
</reference>
<feature type="compositionally biased region" description="Basic and acidic residues" evidence="13">
    <location>
        <begin position="639"/>
        <end position="665"/>
    </location>
</feature>
<dbReference type="GO" id="GO:0016887">
    <property type="term" value="F:ATP hydrolysis activity"/>
    <property type="evidence" value="ECO:0007669"/>
    <property type="project" value="RHEA"/>
</dbReference>
<dbReference type="Pfam" id="PF13959">
    <property type="entry name" value="CTE_SPB4"/>
    <property type="match status" value="1"/>
</dbReference>
<evidence type="ECO:0000256" key="8">
    <source>
        <dbReference type="ARBA" id="ARBA00022884"/>
    </source>
</evidence>
<keyword evidence="6 11" id="KW-0347">Helicase</keyword>
<dbReference type="Proteomes" id="UP000256601">
    <property type="component" value="Unassembled WGS sequence"/>
</dbReference>
<evidence type="ECO:0000259" key="16">
    <source>
        <dbReference type="PROSITE" id="PS51195"/>
    </source>
</evidence>
<comment type="subcellular location">
    <subcellularLocation>
        <location evidence="1">Nucleus</location>
        <location evidence="1">Nucleolus</location>
    </subcellularLocation>
</comment>
<evidence type="ECO:0000313" key="18">
    <source>
        <dbReference type="Proteomes" id="UP000256601"/>
    </source>
</evidence>
<dbReference type="PROSITE" id="PS00039">
    <property type="entry name" value="DEAD_ATP_HELICASE"/>
    <property type="match status" value="1"/>
</dbReference>
<evidence type="ECO:0000256" key="3">
    <source>
        <dbReference type="ARBA" id="ARBA00022552"/>
    </source>
</evidence>
<keyword evidence="8 12" id="KW-0694">RNA-binding</keyword>
<gene>
    <name evidence="17" type="ORF">B0I71DRAFT_136011</name>
</gene>
<dbReference type="GO" id="GO:0003724">
    <property type="term" value="F:RNA helicase activity"/>
    <property type="evidence" value="ECO:0007669"/>
    <property type="project" value="UniProtKB-EC"/>
</dbReference>
<dbReference type="GO" id="GO:0003723">
    <property type="term" value="F:RNA binding"/>
    <property type="evidence" value="ECO:0007669"/>
    <property type="project" value="UniProtKB-UniRule"/>
</dbReference>
<organism evidence="17 18">
    <name type="scientific">Yarrowia lipolytica</name>
    <name type="common">Candida lipolytica</name>
    <dbReference type="NCBI Taxonomy" id="4952"/>
    <lineage>
        <taxon>Eukaryota</taxon>
        <taxon>Fungi</taxon>
        <taxon>Dikarya</taxon>
        <taxon>Ascomycota</taxon>
        <taxon>Saccharomycotina</taxon>
        <taxon>Dipodascomycetes</taxon>
        <taxon>Dipodascales</taxon>
        <taxon>Dipodascales incertae sedis</taxon>
        <taxon>Yarrowia</taxon>
    </lineage>
</organism>
<feature type="domain" description="DEAD-box RNA helicase Q" evidence="16">
    <location>
        <begin position="42"/>
        <end position="70"/>
    </location>
</feature>
<evidence type="ECO:0000256" key="1">
    <source>
        <dbReference type="ARBA" id="ARBA00004604"/>
    </source>
</evidence>
<dbReference type="GO" id="GO:0006364">
    <property type="term" value="P:rRNA processing"/>
    <property type="evidence" value="ECO:0007669"/>
    <property type="project" value="UniProtKB-KW"/>
</dbReference>
<keyword evidence="5 11" id="KW-0378">Hydrolase</keyword>
<evidence type="ECO:0000259" key="14">
    <source>
        <dbReference type="PROSITE" id="PS51192"/>
    </source>
</evidence>
<keyword evidence="4 11" id="KW-0547">Nucleotide-binding</keyword>
<accession>A0A371BZ96</accession>
<evidence type="ECO:0000256" key="13">
    <source>
        <dbReference type="SAM" id="MobiDB-lite"/>
    </source>
</evidence>
<feature type="compositionally biased region" description="Acidic residues" evidence="13">
    <location>
        <begin position="683"/>
        <end position="698"/>
    </location>
</feature>
<dbReference type="Pfam" id="PF00271">
    <property type="entry name" value="Helicase_C"/>
    <property type="match status" value="1"/>
</dbReference>
<feature type="domain" description="Helicase C-terminal" evidence="15">
    <location>
        <begin position="260"/>
        <end position="424"/>
    </location>
</feature>
<dbReference type="PROSITE" id="PS51195">
    <property type="entry name" value="Q_MOTIF"/>
    <property type="match status" value="1"/>
</dbReference>
<evidence type="ECO:0000256" key="11">
    <source>
        <dbReference type="RuleBase" id="RU000492"/>
    </source>
</evidence>
<dbReference type="InterPro" id="IPR001650">
    <property type="entry name" value="Helicase_C-like"/>
</dbReference>
<evidence type="ECO:0000256" key="6">
    <source>
        <dbReference type="ARBA" id="ARBA00022806"/>
    </source>
</evidence>
<feature type="compositionally biased region" description="Acidic residues" evidence="13">
    <location>
        <begin position="712"/>
        <end position="734"/>
    </location>
</feature>
<evidence type="ECO:0000256" key="9">
    <source>
        <dbReference type="ARBA" id="ARBA00023242"/>
    </source>
</evidence>
<dbReference type="SMART" id="SM01178">
    <property type="entry name" value="DUF4217"/>
    <property type="match status" value="1"/>
</dbReference>
<dbReference type="PROSITE" id="PS51194">
    <property type="entry name" value="HELICASE_CTER"/>
    <property type="match status" value="1"/>
</dbReference>
<dbReference type="GO" id="GO:0005524">
    <property type="term" value="F:ATP binding"/>
    <property type="evidence" value="ECO:0007669"/>
    <property type="project" value="UniProtKB-UniRule"/>
</dbReference>
<evidence type="ECO:0000256" key="4">
    <source>
        <dbReference type="ARBA" id="ARBA00022741"/>
    </source>
</evidence>
<evidence type="ECO:0000256" key="12">
    <source>
        <dbReference type="RuleBase" id="RU365068"/>
    </source>
</evidence>
<feature type="region of interest" description="Disordered" evidence="13">
    <location>
        <begin position="1"/>
        <end position="37"/>
    </location>
</feature>
<dbReference type="Gene3D" id="3.40.50.300">
    <property type="entry name" value="P-loop containing nucleotide triphosphate hydrolases"/>
    <property type="match status" value="2"/>
</dbReference>
<dbReference type="SMART" id="SM00490">
    <property type="entry name" value="HELICc"/>
    <property type="match status" value="1"/>
</dbReference>
<feature type="region of interest" description="Disordered" evidence="13">
    <location>
        <begin position="568"/>
        <end position="743"/>
    </location>
</feature>
<keyword evidence="9" id="KW-0539">Nucleus</keyword>
<evidence type="ECO:0000256" key="2">
    <source>
        <dbReference type="ARBA" id="ARBA00022517"/>
    </source>
</evidence>
<feature type="compositionally biased region" description="Basic and acidic residues" evidence="13">
    <location>
        <begin position="10"/>
        <end position="31"/>
    </location>
</feature>
<dbReference type="InterPro" id="IPR027417">
    <property type="entry name" value="P-loop_NTPase"/>
</dbReference>
<comment type="function">
    <text evidence="12">RNA helicase.</text>
</comment>
<evidence type="ECO:0000256" key="7">
    <source>
        <dbReference type="ARBA" id="ARBA00022840"/>
    </source>
</evidence>
<feature type="short sequence motif" description="Q motif" evidence="10">
    <location>
        <begin position="42"/>
        <end position="70"/>
    </location>
</feature>
<evidence type="ECO:0000256" key="10">
    <source>
        <dbReference type="PROSITE-ProRule" id="PRU00552"/>
    </source>
</evidence>
<dbReference type="InterPro" id="IPR014001">
    <property type="entry name" value="Helicase_ATP-bd"/>
</dbReference>
<evidence type="ECO:0000313" key="17">
    <source>
        <dbReference type="EMBL" id="RDW23415.1"/>
    </source>
</evidence>
<dbReference type="EMBL" id="KZ859087">
    <property type="protein sequence ID" value="RDW23415.1"/>
    <property type="molecule type" value="Genomic_DNA"/>
</dbReference>
<dbReference type="CDD" id="cd17941">
    <property type="entry name" value="DEADc_DDX10"/>
    <property type="match status" value="1"/>
</dbReference>
<dbReference type="InterPro" id="IPR025313">
    <property type="entry name" value="SPB4-like_CTE"/>
</dbReference>
<dbReference type="InterPro" id="IPR014014">
    <property type="entry name" value="RNA_helicase_DEAD_Q_motif"/>
</dbReference>
<dbReference type="CDD" id="cd18787">
    <property type="entry name" value="SF2_C_DEAD"/>
    <property type="match status" value="1"/>
</dbReference>
<protein>
    <recommendedName>
        <fullName evidence="12">ATP-dependent RNA helicase</fullName>
        <ecNumber evidence="12">3.6.4.13</ecNumber>
    </recommendedName>
</protein>
<evidence type="ECO:0000256" key="5">
    <source>
        <dbReference type="ARBA" id="ARBA00022801"/>
    </source>
</evidence>
<feature type="domain" description="Helicase ATP-binding" evidence="14">
    <location>
        <begin position="73"/>
        <end position="247"/>
    </location>
</feature>
<sequence>MAKMKKRADPRKIKREEHKQKLSKLQERVDNFGEDEADKEVSKFEELPLSEATIEGLKNSHYVTCTDVQKRAIPPALQGHDLLGAARTGSGKTLAFLVPVLECLFRNKWSDVDGLGALVISPTRELAVQIFQVLRKIGRCHSFSAGLVIGGKDVAMEADRLAKLNILICTPGRLLQHMDQTSGFDLSNVKMLVLDEADRILDMGFKKTMDAILENLPVDRQTLLFSATQTKSVSDLARLSLADPKYISANPDTTSSTPKNLEQNYVCVELQDKLDTLWGFLRTHTKFKIIVFFSSSKQVRYVYETFRTLQPGIPLLHLHGKQKQGARMDVVSKFSKASSSCLFATDIVARGIDFPAVHWVVQVDCPEDAATYIHRVGRSARFGKSGKALLFLTPTEEPAMIQRLEAKHIPINKLTIRPNKKKSIKNQLQALCFKSPEIKYLGQKAFISYYKSIFIQKDKEIFQFEKIPSEAFAESLGLPGAPQIKLGKSAEKMKEEANAKKNQSRALQKLMRAGDDGVVSDDEKEVRTKMDRMFERKNQNVLSDHYLNMVKGDADEDEETGDFMTVKRQDHNLESDDDEDIANLPTSKRAAKQALSKKQSLKNKGLGTKTLFDDEGAPHALYEFDDEEDFKAAGPVESQVKEFVDRETKDMEEADVGDKELVKQKRAEKKRKRKEIERLRELDEYDEESEEEGDSEEEQAAKKPKWFQRDESSDEEEDDGVLEVEEPTTLEDLESLTSKLLKK</sequence>